<feature type="compositionally biased region" description="Acidic residues" evidence="1">
    <location>
        <begin position="356"/>
        <end position="366"/>
    </location>
</feature>
<feature type="compositionally biased region" description="Basic and acidic residues" evidence="1">
    <location>
        <begin position="367"/>
        <end position="381"/>
    </location>
</feature>
<feature type="region of interest" description="Disordered" evidence="1">
    <location>
        <begin position="486"/>
        <end position="512"/>
    </location>
</feature>
<gene>
    <name evidence="2" type="ORF">CC86DRAFT_337024</name>
</gene>
<evidence type="ECO:0000313" key="2">
    <source>
        <dbReference type="EMBL" id="KAF2818576.1"/>
    </source>
</evidence>
<sequence>MECEYFEHVAQYQIAVCKRCRHGVIPSQIQGHLQRVHRVKLQQAEEIAERVGSWPRVAEYASKIAVPKESVPLINELPVYNNRLLCQVEPACRQILRSKGVMRNHWKTAHSWSVAGKGGRPSRVAGRRVQARIQQGARAVYCQRLFVQGQGSQFFEVQPSSQEEEGARSVPADGNAAWAQVGEAMEQAWENVKRRAQSTIREGERDEVNPWVERTQWLPYLVGMERADLMACIEEPVAEPDPRSDNEAEPVEAAIWAAMDGLTRFSQSSVIERVGIFVRLEAIRTEKQQTQFKPLQPYMDKEAIVKHTRPWQQVLIFFARTQKEHGWKSPQYRLKRRQREAWEALVHKAERAAGGEAEERETEADEQMDKEADHNLETDKEMEVDETDQATEAAPDQSAASARPKKLSRIQKACLEFCIALLDHRITRREYDSPLVCALAVLGVKEEGWKGPEQYPPILSAVIKTARFMVVQQGLELSGADLADLRDSGEETDDFDNSAYDSGPSPSPRRRPKGCLQLVQQMMDRFMVRGSHGPMQWMLDLRTYGLKIHYNTTSRGHVEWSGDE</sequence>
<evidence type="ECO:0000313" key="3">
    <source>
        <dbReference type="Proteomes" id="UP000799424"/>
    </source>
</evidence>
<keyword evidence="3" id="KW-1185">Reference proteome</keyword>
<accession>A0A6A6ZC53</accession>
<protein>
    <submittedName>
        <fullName evidence="2">Uncharacterized protein</fullName>
    </submittedName>
</protein>
<reference evidence="2" key="1">
    <citation type="journal article" date="2020" name="Stud. Mycol.">
        <title>101 Dothideomycetes genomes: a test case for predicting lifestyles and emergence of pathogens.</title>
        <authorList>
            <person name="Haridas S."/>
            <person name="Albert R."/>
            <person name="Binder M."/>
            <person name="Bloem J."/>
            <person name="Labutti K."/>
            <person name="Salamov A."/>
            <person name="Andreopoulos B."/>
            <person name="Baker S."/>
            <person name="Barry K."/>
            <person name="Bills G."/>
            <person name="Bluhm B."/>
            <person name="Cannon C."/>
            <person name="Castanera R."/>
            <person name="Culley D."/>
            <person name="Daum C."/>
            <person name="Ezra D."/>
            <person name="Gonzalez J."/>
            <person name="Henrissat B."/>
            <person name="Kuo A."/>
            <person name="Liang C."/>
            <person name="Lipzen A."/>
            <person name="Lutzoni F."/>
            <person name="Magnuson J."/>
            <person name="Mondo S."/>
            <person name="Nolan M."/>
            <person name="Ohm R."/>
            <person name="Pangilinan J."/>
            <person name="Park H.-J."/>
            <person name="Ramirez L."/>
            <person name="Alfaro M."/>
            <person name="Sun H."/>
            <person name="Tritt A."/>
            <person name="Yoshinaga Y."/>
            <person name="Zwiers L.-H."/>
            <person name="Turgeon B."/>
            <person name="Goodwin S."/>
            <person name="Spatafora J."/>
            <person name="Crous P."/>
            <person name="Grigoriev I."/>
        </authorList>
    </citation>
    <scope>NUCLEOTIDE SEQUENCE</scope>
    <source>
        <strain evidence="2">CBS 113818</strain>
    </source>
</reference>
<evidence type="ECO:0000256" key="1">
    <source>
        <dbReference type="SAM" id="MobiDB-lite"/>
    </source>
</evidence>
<dbReference type="AlphaFoldDB" id="A0A6A6ZC53"/>
<dbReference type="Pfam" id="PF12013">
    <property type="entry name" value="OrsD"/>
    <property type="match status" value="1"/>
</dbReference>
<feature type="non-terminal residue" evidence="2">
    <location>
        <position position="564"/>
    </location>
</feature>
<dbReference type="EMBL" id="MU006251">
    <property type="protein sequence ID" value="KAF2818576.1"/>
    <property type="molecule type" value="Genomic_DNA"/>
</dbReference>
<name>A0A6A6ZC53_9PLEO</name>
<feature type="region of interest" description="Disordered" evidence="1">
    <location>
        <begin position="349"/>
        <end position="404"/>
    </location>
</feature>
<dbReference type="Proteomes" id="UP000799424">
    <property type="component" value="Unassembled WGS sequence"/>
</dbReference>
<organism evidence="2 3">
    <name type="scientific">Ophiobolus disseminans</name>
    <dbReference type="NCBI Taxonomy" id="1469910"/>
    <lineage>
        <taxon>Eukaryota</taxon>
        <taxon>Fungi</taxon>
        <taxon>Dikarya</taxon>
        <taxon>Ascomycota</taxon>
        <taxon>Pezizomycotina</taxon>
        <taxon>Dothideomycetes</taxon>
        <taxon>Pleosporomycetidae</taxon>
        <taxon>Pleosporales</taxon>
        <taxon>Pleosporineae</taxon>
        <taxon>Phaeosphaeriaceae</taxon>
        <taxon>Ophiobolus</taxon>
    </lineage>
</organism>
<proteinExistence type="predicted"/>
<dbReference type="OrthoDB" id="2608216at2759"/>
<dbReference type="InterPro" id="IPR022698">
    <property type="entry name" value="OrsD"/>
</dbReference>